<dbReference type="KEGG" id="spar:SPRG_07839"/>
<protein>
    <recommendedName>
        <fullName evidence="3">RNase H type-1 domain-containing protein</fullName>
    </recommendedName>
</protein>
<evidence type="ECO:0000313" key="2">
    <source>
        <dbReference type="Proteomes" id="UP000030745"/>
    </source>
</evidence>
<dbReference type="OrthoDB" id="1938096at2759"/>
<evidence type="ECO:0000313" key="1">
    <source>
        <dbReference type="EMBL" id="KDO27131.1"/>
    </source>
</evidence>
<dbReference type="VEuPathDB" id="FungiDB:SPRG_07839"/>
<dbReference type="Proteomes" id="UP000030745">
    <property type="component" value="Unassembled WGS sequence"/>
</dbReference>
<dbReference type="EMBL" id="KK583219">
    <property type="protein sequence ID" value="KDO27131.1"/>
    <property type="molecule type" value="Genomic_DNA"/>
</dbReference>
<keyword evidence="2" id="KW-1185">Reference proteome</keyword>
<dbReference type="GeneID" id="24130089"/>
<name>A0A067CKP1_SAPPC</name>
<gene>
    <name evidence="1" type="ORF">SPRG_07839</name>
</gene>
<sequence>MLWKLWNQRCSKLHAPDDALPTTRTFGSSLWTRARRFKSLVQQRGEHAVLDTVFHETSLAGAAYFLTALLGQTRIAASGPKCSKKLHVQARELAARFTCTCEHHPREINQATDPLYKLAPNDGRNVLLPDDELLHVEELMAADFGQIFKT</sequence>
<dbReference type="AlphaFoldDB" id="A0A067CKP1"/>
<dbReference type="STRING" id="695850.A0A067CKP1"/>
<evidence type="ECO:0008006" key="3">
    <source>
        <dbReference type="Google" id="ProtNLM"/>
    </source>
</evidence>
<reference evidence="1 2" key="1">
    <citation type="journal article" date="2013" name="PLoS Genet.">
        <title>Distinctive expansion of potential virulence genes in the genome of the oomycete fish pathogen Saprolegnia parasitica.</title>
        <authorList>
            <person name="Jiang R.H."/>
            <person name="de Bruijn I."/>
            <person name="Haas B.J."/>
            <person name="Belmonte R."/>
            <person name="Lobach L."/>
            <person name="Christie J."/>
            <person name="van den Ackerveken G."/>
            <person name="Bottin A."/>
            <person name="Bulone V."/>
            <person name="Diaz-Moreno S.M."/>
            <person name="Dumas B."/>
            <person name="Fan L."/>
            <person name="Gaulin E."/>
            <person name="Govers F."/>
            <person name="Grenville-Briggs L.J."/>
            <person name="Horner N.R."/>
            <person name="Levin J.Z."/>
            <person name="Mammella M."/>
            <person name="Meijer H.J."/>
            <person name="Morris P."/>
            <person name="Nusbaum C."/>
            <person name="Oome S."/>
            <person name="Phillips A.J."/>
            <person name="van Rooyen D."/>
            <person name="Rzeszutek E."/>
            <person name="Saraiva M."/>
            <person name="Secombes C.J."/>
            <person name="Seidl M.F."/>
            <person name="Snel B."/>
            <person name="Stassen J.H."/>
            <person name="Sykes S."/>
            <person name="Tripathy S."/>
            <person name="van den Berg H."/>
            <person name="Vega-Arreguin J.C."/>
            <person name="Wawra S."/>
            <person name="Young S.K."/>
            <person name="Zeng Q."/>
            <person name="Dieguez-Uribeondo J."/>
            <person name="Russ C."/>
            <person name="Tyler B.M."/>
            <person name="van West P."/>
        </authorList>
    </citation>
    <scope>NUCLEOTIDE SEQUENCE [LARGE SCALE GENOMIC DNA]</scope>
    <source>
        <strain evidence="1 2">CBS 223.65</strain>
    </source>
</reference>
<proteinExistence type="predicted"/>
<accession>A0A067CKP1</accession>
<organism evidence="1 2">
    <name type="scientific">Saprolegnia parasitica (strain CBS 223.65)</name>
    <dbReference type="NCBI Taxonomy" id="695850"/>
    <lineage>
        <taxon>Eukaryota</taxon>
        <taxon>Sar</taxon>
        <taxon>Stramenopiles</taxon>
        <taxon>Oomycota</taxon>
        <taxon>Saprolegniomycetes</taxon>
        <taxon>Saprolegniales</taxon>
        <taxon>Saprolegniaceae</taxon>
        <taxon>Saprolegnia</taxon>
    </lineage>
</organism>
<dbReference type="RefSeq" id="XP_012202221.1">
    <property type="nucleotide sequence ID" value="XM_012346831.1"/>
</dbReference>